<accession>A0A0M2SVC3</accession>
<gene>
    <name evidence="1" type="ORF">WQ57_07870</name>
</gene>
<name>A0A0M2SVC3_9BACI</name>
<dbReference type="OrthoDB" id="9867890at2"/>
<proteinExistence type="predicted"/>
<comment type="caution">
    <text evidence="1">The sequence shown here is derived from an EMBL/GenBank/DDBJ whole genome shotgun (WGS) entry which is preliminary data.</text>
</comment>
<protein>
    <submittedName>
        <fullName evidence="1">Uncharacterized protein</fullName>
    </submittedName>
</protein>
<dbReference type="RefSeq" id="WP_046523205.1">
    <property type="nucleotide sequence ID" value="NZ_LAYY01000007.1"/>
</dbReference>
<dbReference type="AlphaFoldDB" id="A0A0M2SVC3"/>
<dbReference type="Proteomes" id="UP000034166">
    <property type="component" value="Unassembled WGS sequence"/>
</dbReference>
<dbReference type="EMBL" id="LAYY01000007">
    <property type="protein sequence ID" value="KKK38514.1"/>
    <property type="molecule type" value="Genomic_DNA"/>
</dbReference>
<organism evidence="1 2">
    <name type="scientific">Mesobacillus campisalis</name>
    <dbReference type="NCBI Taxonomy" id="1408103"/>
    <lineage>
        <taxon>Bacteria</taxon>
        <taxon>Bacillati</taxon>
        <taxon>Bacillota</taxon>
        <taxon>Bacilli</taxon>
        <taxon>Bacillales</taxon>
        <taxon>Bacillaceae</taxon>
        <taxon>Mesobacillus</taxon>
    </lineage>
</organism>
<dbReference type="PATRIC" id="fig|1408103.3.peg.1775"/>
<evidence type="ECO:0000313" key="2">
    <source>
        <dbReference type="Proteomes" id="UP000034166"/>
    </source>
</evidence>
<evidence type="ECO:0000313" key="1">
    <source>
        <dbReference type="EMBL" id="KKK38514.1"/>
    </source>
</evidence>
<keyword evidence="2" id="KW-1185">Reference proteome</keyword>
<sequence length="74" mass="8976">MIKWILLAIAPIILLLLVEELSQWFWRRYINDSEEKKRGRLHSLLKLAMEKIRGWAANAKFKMDFRKNEKDHSH</sequence>
<reference evidence="1 2" key="1">
    <citation type="submission" date="2015-04" db="EMBL/GenBank/DDBJ databases">
        <title>Taxonomic description and genome sequence of Bacillus campisalis sp. nov., a novel member of the genus Bacillus isolated from solar saltern.</title>
        <authorList>
            <person name="Mathan Kumar R."/>
            <person name="Kaur G."/>
            <person name="Kumar A."/>
            <person name="Singh N.K."/>
            <person name="Kaur N."/>
            <person name="Kumar N."/>
            <person name="Mayilraj S."/>
        </authorList>
    </citation>
    <scope>NUCLEOTIDE SEQUENCE [LARGE SCALE GENOMIC DNA]</scope>
    <source>
        <strain evidence="1 2">SA2-6</strain>
    </source>
</reference>